<feature type="domain" description="ABC transporter" evidence="4">
    <location>
        <begin position="2"/>
        <end position="225"/>
    </location>
</feature>
<evidence type="ECO:0000256" key="2">
    <source>
        <dbReference type="ARBA" id="ARBA00022741"/>
    </source>
</evidence>
<dbReference type="STRING" id="1122195.SAMN02745164_01180"/>
<dbReference type="GO" id="GO:0016887">
    <property type="term" value="F:ATP hydrolysis activity"/>
    <property type="evidence" value="ECO:0007669"/>
    <property type="project" value="InterPro"/>
</dbReference>
<evidence type="ECO:0000259" key="4">
    <source>
        <dbReference type="PROSITE" id="PS50893"/>
    </source>
</evidence>
<evidence type="ECO:0000313" key="5">
    <source>
        <dbReference type="EMBL" id="SHE80809.1"/>
    </source>
</evidence>
<dbReference type="GO" id="GO:0005524">
    <property type="term" value="F:ATP binding"/>
    <property type="evidence" value="ECO:0007669"/>
    <property type="project" value="UniProtKB-KW"/>
</dbReference>
<dbReference type="InterPro" id="IPR003593">
    <property type="entry name" value="AAA+_ATPase"/>
</dbReference>
<dbReference type="EMBL" id="FQUI01000016">
    <property type="protein sequence ID" value="SHE80809.1"/>
    <property type="molecule type" value="Genomic_DNA"/>
</dbReference>
<dbReference type="Proteomes" id="UP000184334">
    <property type="component" value="Unassembled WGS sequence"/>
</dbReference>
<protein>
    <submittedName>
        <fullName evidence="5">ABC-2 type transport system ATP-binding protein</fullName>
    </submittedName>
</protein>
<evidence type="ECO:0000256" key="3">
    <source>
        <dbReference type="ARBA" id="ARBA00022840"/>
    </source>
</evidence>
<dbReference type="SMART" id="SM00382">
    <property type="entry name" value="AAA"/>
    <property type="match status" value="1"/>
</dbReference>
<name>A0A1M4WHT9_MARH1</name>
<keyword evidence="1" id="KW-0813">Transport</keyword>
<keyword evidence="6" id="KW-1185">Reference proteome</keyword>
<dbReference type="Pfam" id="PF00005">
    <property type="entry name" value="ABC_tran"/>
    <property type="match status" value="1"/>
</dbReference>
<dbReference type="SUPFAM" id="SSF52540">
    <property type="entry name" value="P-loop containing nucleoside triphosphate hydrolases"/>
    <property type="match status" value="1"/>
</dbReference>
<dbReference type="OrthoDB" id="9804819at2"/>
<keyword evidence="2" id="KW-0547">Nucleotide-binding</keyword>
<dbReference type="AlphaFoldDB" id="A0A1M4WHT9"/>
<dbReference type="PANTHER" id="PTHR42939">
    <property type="entry name" value="ABC TRANSPORTER ATP-BINDING PROTEIN ALBC-RELATED"/>
    <property type="match status" value="1"/>
</dbReference>
<dbReference type="PANTHER" id="PTHR42939:SF1">
    <property type="entry name" value="ABC TRANSPORTER ATP-BINDING PROTEIN ALBC-RELATED"/>
    <property type="match status" value="1"/>
</dbReference>
<organism evidence="5 6">
    <name type="scientific">Marinitoga hydrogenitolerans (strain DSM 16785 / JCM 12826 / AT1271)</name>
    <dbReference type="NCBI Taxonomy" id="1122195"/>
    <lineage>
        <taxon>Bacteria</taxon>
        <taxon>Thermotogati</taxon>
        <taxon>Thermotogota</taxon>
        <taxon>Thermotogae</taxon>
        <taxon>Petrotogales</taxon>
        <taxon>Petrotogaceae</taxon>
        <taxon>Marinitoga</taxon>
    </lineage>
</organism>
<proteinExistence type="predicted"/>
<dbReference type="CDD" id="cd03230">
    <property type="entry name" value="ABC_DR_subfamily_A"/>
    <property type="match status" value="1"/>
</dbReference>
<dbReference type="InterPro" id="IPR003439">
    <property type="entry name" value="ABC_transporter-like_ATP-bd"/>
</dbReference>
<dbReference type="RefSeq" id="WP_072864434.1">
    <property type="nucleotide sequence ID" value="NZ_FQUI01000016.1"/>
</dbReference>
<sequence>MIEVINLEKSYGHKPALIDVNLTINPGDIYVLVGPNGAGKTTTLKCIYGDLKPDEGKILVFEKKLNKFKKRNIAVLLEERVTFKGLFPYDYAELWKILYPNWNEKKYKELIMEFNLPINKPVHTYSSGMKTLFHIILMFSSQPKVLILDEPTQNIDPVKKDKILKMLKDFTSNGENIVIMSTHHIEEVELIATRFAIINSGKTTFEGNIEKALSEHKIVKQSEMTEEMEIITQLDDGILVKTSEKIGRNPDFREVVLGYLKK</sequence>
<gene>
    <name evidence="5" type="ORF">SAMN02745164_01180</name>
</gene>
<evidence type="ECO:0000256" key="1">
    <source>
        <dbReference type="ARBA" id="ARBA00022448"/>
    </source>
</evidence>
<evidence type="ECO:0000313" key="6">
    <source>
        <dbReference type="Proteomes" id="UP000184334"/>
    </source>
</evidence>
<comment type="caution">
    <text evidence="5">The sequence shown here is derived from an EMBL/GenBank/DDBJ whole genome shotgun (WGS) entry which is preliminary data.</text>
</comment>
<dbReference type="InterPro" id="IPR051782">
    <property type="entry name" value="ABC_Transporter_VariousFunc"/>
</dbReference>
<dbReference type="InterPro" id="IPR027417">
    <property type="entry name" value="P-loop_NTPase"/>
</dbReference>
<accession>A0A1M4WHT9</accession>
<keyword evidence="3 5" id="KW-0067">ATP-binding</keyword>
<reference evidence="5" key="1">
    <citation type="submission" date="2016-11" db="EMBL/GenBank/DDBJ databases">
        <authorList>
            <person name="Varghese N."/>
            <person name="Submissions S."/>
        </authorList>
    </citation>
    <scope>NUCLEOTIDE SEQUENCE [LARGE SCALE GENOMIC DNA]</scope>
    <source>
        <strain evidence="5">DSM 16785</strain>
    </source>
</reference>
<dbReference type="Gene3D" id="3.40.50.300">
    <property type="entry name" value="P-loop containing nucleotide triphosphate hydrolases"/>
    <property type="match status" value="1"/>
</dbReference>
<dbReference type="PROSITE" id="PS50893">
    <property type="entry name" value="ABC_TRANSPORTER_2"/>
    <property type="match status" value="1"/>
</dbReference>